<keyword evidence="4 9" id="KW-0444">Lipid biosynthesis</keyword>
<evidence type="ECO:0000256" key="7">
    <source>
        <dbReference type="ARBA" id="ARBA00023239"/>
    </source>
</evidence>
<evidence type="ECO:0000256" key="4">
    <source>
        <dbReference type="ARBA" id="ARBA00022516"/>
    </source>
</evidence>
<keyword evidence="6 9" id="KW-0443">Lipid metabolism</keyword>
<evidence type="ECO:0000313" key="10">
    <source>
        <dbReference type="EMBL" id="GEO81750.1"/>
    </source>
</evidence>
<comment type="caution">
    <text evidence="10">The sequence shown here is derived from an EMBL/GenBank/DDBJ whole genome shotgun (WGS) entry which is preliminary data.</text>
</comment>
<evidence type="ECO:0000256" key="9">
    <source>
        <dbReference type="HAMAP-Rule" id="MF_00406"/>
    </source>
</evidence>
<dbReference type="CDD" id="cd01288">
    <property type="entry name" value="FabZ"/>
    <property type="match status" value="1"/>
</dbReference>
<comment type="subcellular location">
    <subcellularLocation>
        <location evidence="1 9">Cytoplasm</location>
    </subcellularLocation>
</comment>
<dbReference type="GO" id="GO:0019171">
    <property type="term" value="F:(3R)-hydroxyacyl-[acyl-carrier-protein] dehydratase activity"/>
    <property type="evidence" value="ECO:0007669"/>
    <property type="project" value="UniProtKB-EC"/>
</dbReference>
<gene>
    <name evidence="9 10" type="primary">fabZ</name>
    <name evidence="10" type="ORF">ROR02_18810</name>
</gene>
<keyword evidence="7 9" id="KW-0456">Lyase</keyword>
<comment type="function">
    <text evidence="8 9">Involved in unsaturated fatty acids biosynthesis. Catalyzes the dehydration of short chain beta-hydroxyacyl-ACPs and long chain saturated and unsaturated beta-hydroxyacyl-ACPs.</text>
</comment>
<comment type="similarity">
    <text evidence="2 9">Belongs to the thioester dehydratase family. FabZ subfamily.</text>
</comment>
<dbReference type="GO" id="GO:0006633">
    <property type="term" value="P:fatty acid biosynthetic process"/>
    <property type="evidence" value="ECO:0007669"/>
    <property type="project" value="UniProtKB-UniRule"/>
</dbReference>
<dbReference type="GO" id="GO:0016020">
    <property type="term" value="C:membrane"/>
    <property type="evidence" value="ECO:0007669"/>
    <property type="project" value="GOC"/>
</dbReference>
<evidence type="ECO:0000256" key="5">
    <source>
        <dbReference type="ARBA" id="ARBA00022556"/>
    </source>
</evidence>
<dbReference type="EMBL" id="BJZO01000047">
    <property type="protein sequence ID" value="GEO81750.1"/>
    <property type="molecule type" value="Genomic_DNA"/>
</dbReference>
<dbReference type="PANTHER" id="PTHR30272:SF1">
    <property type="entry name" value="3-HYDROXYACYL-[ACYL-CARRIER-PROTEIN] DEHYDRATASE"/>
    <property type="match status" value="1"/>
</dbReference>
<reference evidence="10 11" key="1">
    <citation type="submission" date="2019-07" db="EMBL/GenBank/DDBJ databases">
        <title>Whole genome shotgun sequence of Rhodospirillum oryzae NBRC 107573.</title>
        <authorList>
            <person name="Hosoyama A."/>
            <person name="Uohara A."/>
            <person name="Ohji S."/>
            <person name="Ichikawa N."/>
        </authorList>
    </citation>
    <scope>NUCLEOTIDE SEQUENCE [LARGE SCALE GENOMIC DNA]</scope>
    <source>
        <strain evidence="10 11">NBRC 107573</strain>
    </source>
</reference>
<dbReference type="InterPro" id="IPR010084">
    <property type="entry name" value="FabZ"/>
</dbReference>
<evidence type="ECO:0000256" key="8">
    <source>
        <dbReference type="ARBA" id="ARBA00025049"/>
    </source>
</evidence>
<dbReference type="FunFam" id="3.10.129.10:FF:000001">
    <property type="entry name" value="3-hydroxyacyl-[acyl-carrier-protein] dehydratase FabZ"/>
    <property type="match status" value="1"/>
</dbReference>
<dbReference type="OrthoDB" id="9772788at2"/>
<evidence type="ECO:0000256" key="3">
    <source>
        <dbReference type="ARBA" id="ARBA00022490"/>
    </source>
</evidence>
<keyword evidence="5 9" id="KW-0441">Lipid A biosynthesis</keyword>
<comment type="catalytic activity">
    <reaction evidence="9">
        <text>a (3R)-hydroxyacyl-[ACP] = a (2E)-enoyl-[ACP] + H2O</text>
        <dbReference type="Rhea" id="RHEA:13097"/>
        <dbReference type="Rhea" id="RHEA-COMP:9925"/>
        <dbReference type="Rhea" id="RHEA-COMP:9945"/>
        <dbReference type="ChEBI" id="CHEBI:15377"/>
        <dbReference type="ChEBI" id="CHEBI:78784"/>
        <dbReference type="ChEBI" id="CHEBI:78827"/>
        <dbReference type="EC" id="4.2.1.59"/>
    </reaction>
</comment>
<name>A0A512H8M5_9PROT</name>
<dbReference type="AlphaFoldDB" id="A0A512H8M5"/>
<dbReference type="RefSeq" id="WP_147163779.1">
    <property type="nucleotide sequence ID" value="NZ_BJZO01000047.1"/>
</dbReference>
<dbReference type="InterPro" id="IPR029069">
    <property type="entry name" value="HotDog_dom_sf"/>
</dbReference>
<dbReference type="Pfam" id="PF07977">
    <property type="entry name" value="FabA"/>
    <property type="match status" value="1"/>
</dbReference>
<keyword evidence="11" id="KW-1185">Reference proteome</keyword>
<dbReference type="PANTHER" id="PTHR30272">
    <property type="entry name" value="3-HYDROXYACYL-[ACYL-CARRIER-PROTEIN] DEHYDRATASE"/>
    <property type="match status" value="1"/>
</dbReference>
<dbReference type="HAMAP" id="MF_00406">
    <property type="entry name" value="FabZ"/>
    <property type="match status" value="1"/>
</dbReference>
<evidence type="ECO:0000256" key="1">
    <source>
        <dbReference type="ARBA" id="ARBA00004496"/>
    </source>
</evidence>
<dbReference type="NCBIfam" id="TIGR01750">
    <property type="entry name" value="fabZ"/>
    <property type="match status" value="1"/>
</dbReference>
<dbReference type="Gene3D" id="3.10.129.10">
    <property type="entry name" value="Hotdog Thioesterase"/>
    <property type="match status" value="1"/>
</dbReference>
<evidence type="ECO:0000256" key="6">
    <source>
        <dbReference type="ARBA" id="ARBA00023098"/>
    </source>
</evidence>
<dbReference type="InterPro" id="IPR013114">
    <property type="entry name" value="FabA_FabZ"/>
</dbReference>
<accession>A0A512H8M5</accession>
<dbReference type="SUPFAM" id="SSF54637">
    <property type="entry name" value="Thioesterase/thiol ester dehydrase-isomerase"/>
    <property type="match status" value="1"/>
</dbReference>
<protein>
    <recommendedName>
        <fullName evidence="9">3-hydroxyacyl-[acyl-carrier-protein] dehydratase FabZ</fullName>
        <ecNumber evidence="9">4.2.1.59</ecNumber>
    </recommendedName>
    <alternativeName>
        <fullName evidence="9">(3R)-hydroxymyristoyl-[acyl-carrier-protein] dehydratase</fullName>
        <shortName evidence="9">(3R)-hydroxymyristoyl-ACP dehydrase</shortName>
    </alternativeName>
    <alternativeName>
        <fullName evidence="9">Beta-hydroxyacyl-ACP dehydratase</fullName>
    </alternativeName>
</protein>
<dbReference type="GO" id="GO:0005737">
    <property type="term" value="C:cytoplasm"/>
    <property type="evidence" value="ECO:0007669"/>
    <property type="project" value="UniProtKB-SubCell"/>
</dbReference>
<sequence>MTEAMQAEVQDVGAETTIDIGRIMAMIPHRYPFLLVDRVVNVVRGTSGVGIKNVSINEPFFQGHFPSRPVMPGVLIIEAMAQTAGVLVVESLGPEAQGKLVYFMIVENARFRRPVVPGDQLCLHVMKIRNRGNVWKFHGEARVDDVMVAEATFAAMIADEEM</sequence>
<feature type="active site" evidence="9">
    <location>
        <position position="64"/>
    </location>
</feature>
<dbReference type="Proteomes" id="UP000321567">
    <property type="component" value="Unassembled WGS sequence"/>
</dbReference>
<organism evidence="10 11">
    <name type="scientific">Pararhodospirillum oryzae</name>
    <dbReference type="NCBI Taxonomy" id="478448"/>
    <lineage>
        <taxon>Bacteria</taxon>
        <taxon>Pseudomonadati</taxon>
        <taxon>Pseudomonadota</taxon>
        <taxon>Alphaproteobacteria</taxon>
        <taxon>Rhodospirillales</taxon>
        <taxon>Rhodospirillaceae</taxon>
        <taxon>Pararhodospirillum</taxon>
    </lineage>
</organism>
<evidence type="ECO:0000313" key="11">
    <source>
        <dbReference type="Proteomes" id="UP000321567"/>
    </source>
</evidence>
<proteinExistence type="inferred from homology"/>
<dbReference type="EC" id="4.2.1.59" evidence="9"/>
<dbReference type="NCBIfam" id="NF000582">
    <property type="entry name" value="PRK00006.1"/>
    <property type="match status" value="1"/>
</dbReference>
<dbReference type="GO" id="GO:0009245">
    <property type="term" value="P:lipid A biosynthetic process"/>
    <property type="evidence" value="ECO:0007669"/>
    <property type="project" value="UniProtKB-UniRule"/>
</dbReference>
<keyword evidence="3 9" id="KW-0963">Cytoplasm</keyword>
<evidence type="ECO:0000256" key="2">
    <source>
        <dbReference type="ARBA" id="ARBA00009174"/>
    </source>
</evidence>